<comment type="caution">
    <text evidence="1">The sequence shown here is derived from an EMBL/GenBank/DDBJ whole genome shotgun (WGS) entry which is preliminary data.</text>
</comment>
<dbReference type="Proteomes" id="UP001145021">
    <property type="component" value="Unassembled WGS sequence"/>
</dbReference>
<protein>
    <submittedName>
        <fullName evidence="1">Uncharacterized protein</fullName>
    </submittedName>
</protein>
<dbReference type="Pfam" id="PF08615">
    <property type="entry name" value="RNase_H2_suC"/>
    <property type="match status" value="1"/>
</dbReference>
<dbReference type="CDD" id="cd09271">
    <property type="entry name" value="RNase_H2-C"/>
    <property type="match status" value="1"/>
</dbReference>
<dbReference type="GO" id="GO:0032299">
    <property type="term" value="C:ribonuclease H2 complex"/>
    <property type="evidence" value="ECO:0007669"/>
    <property type="project" value="InterPro"/>
</dbReference>
<dbReference type="AlphaFoldDB" id="A0A9W7XKY5"/>
<organism evidence="1 2">
    <name type="scientific">Coemansia asiatica</name>
    <dbReference type="NCBI Taxonomy" id="1052880"/>
    <lineage>
        <taxon>Eukaryota</taxon>
        <taxon>Fungi</taxon>
        <taxon>Fungi incertae sedis</taxon>
        <taxon>Zoopagomycota</taxon>
        <taxon>Kickxellomycotina</taxon>
        <taxon>Kickxellomycetes</taxon>
        <taxon>Kickxellales</taxon>
        <taxon>Kickxellaceae</taxon>
        <taxon>Coemansia</taxon>
    </lineage>
</organism>
<gene>
    <name evidence="1" type="ORF">LPJ64_003525</name>
</gene>
<dbReference type="EMBL" id="JANBOH010000139">
    <property type="protein sequence ID" value="KAJ1644832.1"/>
    <property type="molecule type" value="Genomic_DNA"/>
</dbReference>
<dbReference type="Gene3D" id="2.40.128.680">
    <property type="match status" value="1"/>
</dbReference>
<reference evidence="1" key="1">
    <citation type="submission" date="2022-07" db="EMBL/GenBank/DDBJ databases">
        <title>Phylogenomic reconstructions and comparative analyses of Kickxellomycotina fungi.</title>
        <authorList>
            <person name="Reynolds N.K."/>
            <person name="Stajich J.E."/>
            <person name="Barry K."/>
            <person name="Grigoriev I.V."/>
            <person name="Crous P."/>
            <person name="Smith M.E."/>
        </authorList>
    </citation>
    <scope>NUCLEOTIDE SEQUENCE</scope>
    <source>
        <strain evidence="1">NBRC 105413</strain>
    </source>
</reference>
<keyword evidence="2" id="KW-1185">Reference proteome</keyword>
<accession>A0A9W7XKY5</accession>
<evidence type="ECO:0000313" key="2">
    <source>
        <dbReference type="Proteomes" id="UP001145021"/>
    </source>
</evidence>
<proteinExistence type="predicted"/>
<dbReference type="PANTHER" id="PTHR47204:SF1">
    <property type="entry name" value="RIBONUCLEASE H2 SUBUNIT C"/>
    <property type="match status" value="1"/>
</dbReference>
<name>A0A9W7XKY5_9FUNG</name>
<dbReference type="InterPro" id="IPR013924">
    <property type="entry name" value="RNase_H2_suC"/>
</dbReference>
<evidence type="ECO:0000313" key="1">
    <source>
        <dbReference type="EMBL" id="KAJ1644832.1"/>
    </source>
</evidence>
<dbReference type="GO" id="GO:0006401">
    <property type="term" value="P:RNA catabolic process"/>
    <property type="evidence" value="ECO:0007669"/>
    <property type="project" value="InterPro"/>
</dbReference>
<sequence>MILDMISQPNDVVNLRETKRSSAENGSDNSCGSLHLLPCAIKYNGPAKTETYFLPIEQPDGTYEASFRGRQLFGRKINIPDLYSGHVVMETAIPTNTHDSAFESEITDEPETEQRELLTVENFDELMVWEHDRVPAVDDDEFIASLEWIDIAASIHADCSSASLA</sequence>
<dbReference type="PANTHER" id="PTHR47204">
    <property type="entry name" value="OS02G0168900 PROTEIN"/>
    <property type="match status" value="1"/>
</dbReference>